<reference evidence="2 3" key="1">
    <citation type="submission" date="2024-02" db="EMBL/GenBank/DDBJ databases">
        <authorList>
            <person name="Grouzdev D."/>
        </authorList>
    </citation>
    <scope>NUCLEOTIDE SEQUENCE [LARGE SCALE GENOMIC DNA]</scope>
    <source>
        <strain evidence="2 3">9N</strain>
    </source>
</reference>
<dbReference type="InterPro" id="IPR036415">
    <property type="entry name" value="Lamin_tail_dom_sf"/>
</dbReference>
<dbReference type="Proteomes" id="UP001350748">
    <property type="component" value="Unassembled WGS sequence"/>
</dbReference>
<comment type="caution">
    <text evidence="2">The sequence shown here is derived from an EMBL/GenBank/DDBJ whole genome shotgun (WGS) entry which is preliminary data.</text>
</comment>
<evidence type="ECO:0000313" key="3">
    <source>
        <dbReference type="Proteomes" id="UP001350748"/>
    </source>
</evidence>
<accession>A0ABU7XLL2</accession>
<feature type="domain" description="LTD" evidence="1">
    <location>
        <begin position="217"/>
        <end position="325"/>
    </location>
</feature>
<keyword evidence="3" id="KW-1185">Reference proteome</keyword>
<dbReference type="Gene3D" id="2.60.40.1260">
    <property type="entry name" value="Lamin Tail domain"/>
    <property type="match status" value="1"/>
</dbReference>
<organism evidence="2 3">
    <name type="scientific">Methylocystis borbori</name>
    <dbReference type="NCBI Taxonomy" id="3118750"/>
    <lineage>
        <taxon>Bacteria</taxon>
        <taxon>Pseudomonadati</taxon>
        <taxon>Pseudomonadota</taxon>
        <taxon>Alphaproteobacteria</taxon>
        <taxon>Hyphomicrobiales</taxon>
        <taxon>Methylocystaceae</taxon>
        <taxon>Methylocystis</taxon>
    </lineage>
</organism>
<dbReference type="PROSITE" id="PS51841">
    <property type="entry name" value="LTD"/>
    <property type="match status" value="1"/>
</dbReference>
<evidence type="ECO:0000313" key="2">
    <source>
        <dbReference type="EMBL" id="MEF3367433.1"/>
    </source>
</evidence>
<dbReference type="RefSeq" id="WP_332082478.1">
    <property type="nucleotide sequence ID" value="NZ_JAZHYN010000042.1"/>
</dbReference>
<name>A0ABU7XLL2_9HYPH</name>
<dbReference type="SUPFAM" id="SSF74853">
    <property type="entry name" value="Lamin A/C globular tail domain"/>
    <property type="match status" value="1"/>
</dbReference>
<gene>
    <name evidence="2" type="ORF">V3H18_12905</name>
</gene>
<dbReference type="Pfam" id="PF10042">
    <property type="entry name" value="DUF2278"/>
    <property type="match status" value="1"/>
</dbReference>
<protein>
    <submittedName>
        <fullName evidence="2">DUF2278 family protein</fullName>
    </submittedName>
</protein>
<dbReference type="InterPro" id="IPR019268">
    <property type="entry name" value="DUF2278"/>
</dbReference>
<evidence type="ECO:0000259" key="1">
    <source>
        <dbReference type="PROSITE" id="PS51841"/>
    </source>
</evidence>
<proteinExistence type="predicted"/>
<dbReference type="InterPro" id="IPR001322">
    <property type="entry name" value="Lamin_tail_dom"/>
</dbReference>
<dbReference type="EMBL" id="JAZHYN010000042">
    <property type="protein sequence ID" value="MEF3367433.1"/>
    <property type="molecule type" value="Genomic_DNA"/>
</dbReference>
<sequence>MPLKNYSLLKGRPINNRLGSGANPHYQVLISDGADQYRIAVNVQSSDGSEVEYLVRSRFDHPITEQLLAFEDGLHRLPSAPGGVALDFIRGNLAQPWEFKPLPLSAPGPDNDLNEKVDSYVQRAMADEASTIYAFGESWGPETKADKIFGFRPGRGIHDIHFNQGNPPGSFAASNGPWQDGGLIFHFPTSSQWSAVFLKFQTQAWHSDDHSGEPIVSPTPVERDRIPPFDAPDGLVRIVAALVNDVNSPEQETVTLLNTADVPVDLSGWTLRDKNKNAMPLSGQIAAGATTVVNVAAPVSLSNRGGIITLVDGNGVKVHGVSYTREQARQPGRTIPFQQ</sequence>